<name>A0ACA9N5V4_9GLOM</name>
<feature type="non-terminal residue" evidence="1">
    <location>
        <position position="1"/>
    </location>
</feature>
<dbReference type="Proteomes" id="UP000789860">
    <property type="component" value="Unassembled WGS sequence"/>
</dbReference>
<proteinExistence type="predicted"/>
<accession>A0ACA9N5V4</accession>
<organism evidence="1 2">
    <name type="scientific">Scutellospora calospora</name>
    <dbReference type="NCBI Taxonomy" id="85575"/>
    <lineage>
        <taxon>Eukaryota</taxon>
        <taxon>Fungi</taxon>
        <taxon>Fungi incertae sedis</taxon>
        <taxon>Mucoromycota</taxon>
        <taxon>Glomeromycotina</taxon>
        <taxon>Glomeromycetes</taxon>
        <taxon>Diversisporales</taxon>
        <taxon>Gigasporaceae</taxon>
        <taxon>Scutellospora</taxon>
    </lineage>
</organism>
<gene>
    <name evidence="1" type="ORF">SCALOS_LOCUS7807</name>
</gene>
<evidence type="ECO:0000313" key="2">
    <source>
        <dbReference type="Proteomes" id="UP000789860"/>
    </source>
</evidence>
<sequence>YLQIYDDLLSCNNIEPSSLYSGKKFATWELCESFLNEWVKFQGFRIIKDHVQRDNGKYPTQLIYSKDLYAAIQKFRPNSKTLSNDAAKNAFEQYFNKLIQDFPNAKSYLEFFYKLKDH</sequence>
<keyword evidence="2" id="KW-1185">Reference proteome</keyword>
<evidence type="ECO:0000313" key="1">
    <source>
        <dbReference type="EMBL" id="CAG8626024.1"/>
    </source>
</evidence>
<reference evidence="1" key="1">
    <citation type="submission" date="2021-06" db="EMBL/GenBank/DDBJ databases">
        <authorList>
            <person name="Kallberg Y."/>
            <person name="Tangrot J."/>
            <person name="Rosling A."/>
        </authorList>
    </citation>
    <scope>NUCLEOTIDE SEQUENCE</scope>
    <source>
        <strain evidence="1">AU212A</strain>
    </source>
</reference>
<comment type="caution">
    <text evidence="1">The sequence shown here is derived from an EMBL/GenBank/DDBJ whole genome shotgun (WGS) entry which is preliminary data.</text>
</comment>
<protein>
    <submittedName>
        <fullName evidence="1">10229_t:CDS:1</fullName>
    </submittedName>
</protein>
<dbReference type="EMBL" id="CAJVPM010018664">
    <property type="protein sequence ID" value="CAG8626024.1"/>
    <property type="molecule type" value="Genomic_DNA"/>
</dbReference>